<organism evidence="4 5">
    <name type="scientific">Penicillium chermesinum</name>
    <dbReference type="NCBI Taxonomy" id="63820"/>
    <lineage>
        <taxon>Eukaryota</taxon>
        <taxon>Fungi</taxon>
        <taxon>Dikarya</taxon>
        <taxon>Ascomycota</taxon>
        <taxon>Pezizomycotina</taxon>
        <taxon>Eurotiomycetes</taxon>
        <taxon>Eurotiomycetidae</taxon>
        <taxon>Eurotiales</taxon>
        <taxon>Aspergillaceae</taxon>
        <taxon>Penicillium</taxon>
    </lineage>
</organism>
<dbReference type="EMBL" id="JAPQKS010000005">
    <property type="protein sequence ID" value="KAJ5225401.1"/>
    <property type="molecule type" value="Genomic_DNA"/>
</dbReference>
<evidence type="ECO:0000313" key="5">
    <source>
        <dbReference type="Proteomes" id="UP001150941"/>
    </source>
</evidence>
<sequence length="460" mass="48846">MRSTTFVAILAAFSSAAIAAKDSRTFAVNHFYGTPSPLTMGRMDPIVSPGTAAQHVHAVHGGSNFGLSMDNEILMDSNCTTSRIQKDNSNYWTPALFFQADNGSFISVDFYYMNVYYFFEPTDDEIKAFPVGLRMLSGDNFARTPPKNGGGLNIEPAAGDIQPVQWTCPRTSYDPPSYPADSDGLNGVGIGDPNNKGSGAGFPDQNCDGFASPLRADIHFPSCYNPKAGLRDYKSNTAFPSSKGTTGGKANCPEGWIHLPHIFYEVYWNTPAFKDEWTPGQGKQPFILANGDRTGYSLHGDFIAGWDTDTLQNIIDNCNGGDAGMESCSTDITGPQNDPATAQSCNVPNLVPEKISGVLDRLPGNNPPTGWGVNVDLSPSGVSLTLGGSGDSATETAAANLKQDSTPTAAASSPTSEPEPVEVIVTVTEFVARGEPTRFSNSTPSWTTRVAGAATTLGPY</sequence>
<evidence type="ECO:0000256" key="2">
    <source>
        <dbReference type="SAM" id="SignalP"/>
    </source>
</evidence>
<dbReference type="Proteomes" id="UP001150941">
    <property type="component" value="Unassembled WGS sequence"/>
</dbReference>
<keyword evidence="2" id="KW-0732">Signal</keyword>
<dbReference type="PANTHER" id="PTHR43662:SF11">
    <property type="entry name" value="WSC DOMAIN-CONTAINING PROTEIN"/>
    <property type="match status" value="1"/>
</dbReference>
<dbReference type="PANTHER" id="PTHR43662">
    <property type="match status" value="1"/>
</dbReference>
<evidence type="ECO:0000313" key="4">
    <source>
        <dbReference type="EMBL" id="KAJ5225401.1"/>
    </source>
</evidence>
<reference evidence="4" key="1">
    <citation type="submission" date="2022-11" db="EMBL/GenBank/DDBJ databases">
        <authorList>
            <person name="Petersen C."/>
        </authorList>
    </citation>
    <scope>NUCLEOTIDE SEQUENCE</scope>
    <source>
        <strain evidence="4">IBT 19713</strain>
    </source>
</reference>
<dbReference type="AlphaFoldDB" id="A0A9W9NTB6"/>
<comment type="caution">
    <text evidence="4">The sequence shown here is derived from an EMBL/GenBank/DDBJ whole genome shotgun (WGS) entry which is preliminary data.</text>
</comment>
<dbReference type="InterPro" id="IPR018535">
    <property type="entry name" value="DUF1996"/>
</dbReference>
<dbReference type="OrthoDB" id="74764at2759"/>
<reference evidence="4" key="2">
    <citation type="journal article" date="2023" name="IMA Fungus">
        <title>Comparative genomic study of the Penicillium genus elucidates a diverse pangenome and 15 lateral gene transfer events.</title>
        <authorList>
            <person name="Petersen C."/>
            <person name="Sorensen T."/>
            <person name="Nielsen M.R."/>
            <person name="Sondergaard T.E."/>
            <person name="Sorensen J.L."/>
            <person name="Fitzpatrick D.A."/>
            <person name="Frisvad J.C."/>
            <person name="Nielsen K.L."/>
        </authorList>
    </citation>
    <scope>NUCLEOTIDE SEQUENCE</scope>
    <source>
        <strain evidence="4">IBT 19713</strain>
    </source>
</reference>
<dbReference type="GeneID" id="83203225"/>
<evidence type="ECO:0000259" key="3">
    <source>
        <dbReference type="Pfam" id="PF09362"/>
    </source>
</evidence>
<feature type="region of interest" description="Disordered" evidence="1">
    <location>
        <begin position="401"/>
        <end position="420"/>
    </location>
</feature>
<name>A0A9W9NTB6_9EURO</name>
<protein>
    <recommendedName>
        <fullName evidence="3">DUF1996 domain-containing protein</fullName>
    </recommendedName>
</protein>
<accession>A0A9W9NTB6</accession>
<feature type="signal peptide" evidence="2">
    <location>
        <begin position="1"/>
        <end position="19"/>
    </location>
</feature>
<proteinExistence type="predicted"/>
<gene>
    <name evidence="4" type="ORF">N7468_006626</name>
</gene>
<keyword evidence="5" id="KW-1185">Reference proteome</keyword>
<feature type="domain" description="DUF1996" evidence="3">
    <location>
        <begin position="44"/>
        <end position="306"/>
    </location>
</feature>
<evidence type="ECO:0000256" key="1">
    <source>
        <dbReference type="SAM" id="MobiDB-lite"/>
    </source>
</evidence>
<feature type="compositionally biased region" description="Low complexity" evidence="1">
    <location>
        <begin position="405"/>
        <end position="420"/>
    </location>
</feature>
<dbReference type="RefSeq" id="XP_058328812.1">
    <property type="nucleotide sequence ID" value="XM_058475922.1"/>
</dbReference>
<dbReference type="Pfam" id="PF09362">
    <property type="entry name" value="DUF1996"/>
    <property type="match status" value="1"/>
</dbReference>
<feature type="chain" id="PRO_5040903489" description="DUF1996 domain-containing protein" evidence="2">
    <location>
        <begin position="20"/>
        <end position="460"/>
    </location>
</feature>